<evidence type="ECO:0000256" key="1">
    <source>
        <dbReference type="SAM" id="MobiDB-lite"/>
    </source>
</evidence>
<feature type="region of interest" description="Disordered" evidence="1">
    <location>
        <begin position="369"/>
        <end position="509"/>
    </location>
</feature>
<dbReference type="PROSITE" id="PS51841">
    <property type="entry name" value="LTD"/>
    <property type="match status" value="1"/>
</dbReference>
<evidence type="ECO:0000313" key="3">
    <source>
        <dbReference type="EMBL" id="PIR86016.1"/>
    </source>
</evidence>
<feature type="compositionally biased region" description="Acidic residues" evidence="1">
    <location>
        <begin position="426"/>
        <end position="450"/>
    </location>
</feature>
<feature type="compositionally biased region" description="Basic and acidic residues" evidence="1">
    <location>
        <begin position="407"/>
        <end position="425"/>
    </location>
</feature>
<dbReference type="Pfam" id="PF00932">
    <property type="entry name" value="LTD"/>
    <property type="match status" value="1"/>
</dbReference>
<comment type="caution">
    <text evidence="3">The sequence shown here is derived from an EMBL/GenBank/DDBJ whole genome shotgun (WGS) entry which is preliminary data.</text>
</comment>
<proteinExistence type="predicted"/>
<dbReference type="Proteomes" id="UP000229612">
    <property type="component" value="Unassembled WGS sequence"/>
</dbReference>
<feature type="compositionally biased region" description="Acidic residues" evidence="1">
    <location>
        <begin position="393"/>
        <end position="402"/>
    </location>
</feature>
<evidence type="ECO:0000313" key="4">
    <source>
        <dbReference type="Proteomes" id="UP000229612"/>
    </source>
</evidence>
<dbReference type="AlphaFoldDB" id="A0A2H0UJZ8"/>
<feature type="compositionally biased region" description="Polar residues" evidence="1">
    <location>
        <begin position="494"/>
        <end position="509"/>
    </location>
</feature>
<dbReference type="InterPro" id="IPR001322">
    <property type="entry name" value="Lamin_tail_dom"/>
</dbReference>
<gene>
    <name evidence="3" type="ORF">COU14_01220</name>
</gene>
<sequence length="509" mass="54460">MINSKINSYYLFGITLLVLFLSPSITLGYFSGEAEATDNSFDVGTLDISVDNDTHSVNVDSSSNESFSFTANDVGTIASQYELTAAPTICSSSFFNGLDVEVTQGSVVYDGQLSALNATSSSGGLWTVMVTAGSIVAADNEQCEVQLTLRAWQTEFPLWNTGGFSEEITMTLIVTATDDIGPQPTANVVLNEVYAHPNNASSTPYDIEWIELYNGTGSDVDVANWSIGEMSGVNTNQHEIVSSCPGSNLSDYMEPLSGSSTVIPAGGLKVFKFCGNSSYLNQGNSGDTVTLHMSTSSAAIDTYVYTSSQLGKSDARIPDGGTWVDPIPSPGESNMSTITVEDLEAEGWSEELIQEVLGVVIEEASVPVATPLDGDDEGGDLPPEMPDAKEEEQQPSDPEIIDGNESIETKLPDEDVNEDIDKVDAEIDEGEIEEGDDVEIDDNEGDETEPVDGTLVDAADDVDKEKEEEIKPEESEEKELNEEPIPKDEEPNIEDTSSQSADSSPVTTE</sequence>
<evidence type="ECO:0000259" key="2">
    <source>
        <dbReference type="PROSITE" id="PS51841"/>
    </source>
</evidence>
<organism evidence="3 4">
    <name type="scientific">Candidatus Kaiserbacteria bacterium CG10_big_fil_rev_8_21_14_0_10_44_10</name>
    <dbReference type="NCBI Taxonomy" id="1974606"/>
    <lineage>
        <taxon>Bacteria</taxon>
        <taxon>Candidatus Kaiseribacteriota</taxon>
    </lineage>
</organism>
<feature type="domain" description="LTD" evidence="2">
    <location>
        <begin position="176"/>
        <end position="307"/>
    </location>
</feature>
<name>A0A2H0UJZ8_9BACT</name>
<dbReference type="EMBL" id="PFBG01000013">
    <property type="protein sequence ID" value="PIR86016.1"/>
    <property type="molecule type" value="Genomic_DNA"/>
</dbReference>
<reference evidence="4" key="1">
    <citation type="submission" date="2017-09" db="EMBL/GenBank/DDBJ databases">
        <title>Depth-based differentiation of microbial function through sediment-hosted aquifers and enrichment of novel symbionts in the deep terrestrial subsurface.</title>
        <authorList>
            <person name="Probst A.J."/>
            <person name="Ladd B."/>
            <person name="Jarett J.K."/>
            <person name="Geller-Mcgrath D.E."/>
            <person name="Sieber C.M.K."/>
            <person name="Emerson J.B."/>
            <person name="Anantharaman K."/>
            <person name="Thomas B.C."/>
            <person name="Malmstrom R."/>
            <person name="Stieglmeier M."/>
            <person name="Klingl A."/>
            <person name="Woyke T."/>
            <person name="Ryan C.M."/>
            <person name="Banfield J.F."/>
        </authorList>
    </citation>
    <scope>NUCLEOTIDE SEQUENCE [LARGE SCALE GENOMIC DNA]</scope>
</reference>
<protein>
    <recommendedName>
        <fullName evidence="2">LTD domain-containing protein</fullName>
    </recommendedName>
</protein>
<accession>A0A2H0UJZ8</accession>
<feature type="compositionally biased region" description="Basic and acidic residues" evidence="1">
    <location>
        <begin position="461"/>
        <end position="473"/>
    </location>
</feature>